<dbReference type="Proteomes" id="UP000648182">
    <property type="component" value="Unassembled WGS sequence"/>
</dbReference>
<accession>A0ABR8VM97</accession>
<evidence type="ECO:0000313" key="2">
    <source>
        <dbReference type="EMBL" id="MBD8005823.1"/>
    </source>
</evidence>
<evidence type="ECO:0000256" key="1">
    <source>
        <dbReference type="SAM" id="MobiDB-lite"/>
    </source>
</evidence>
<organism evidence="2 3">
    <name type="scientific">Bacillus norwichensis</name>
    <dbReference type="NCBI Taxonomy" id="2762217"/>
    <lineage>
        <taxon>Bacteria</taxon>
        <taxon>Bacillati</taxon>
        <taxon>Bacillota</taxon>
        <taxon>Bacilli</taxon>
        <taxon>Bacillales</taxon>
        <taxon>Bacillaceae</taxon>
        <taxon>Bacillus</taxon>
    </lineage>
</organism>
<evidence type="ECO:0000313" key="3">
    <source>
        <dbReference type="Proteomes" id="UP000648182"/>
    </source>
</evidence>
<gene>
    <name evidence="2" type="ORF">H9631_12110</name>
</gene>
<sequence length="73" mass="8255">MKDYEEGDPYTYENKERIAFLIEKGYLEKKNKQPPQAKSNPEIKHTGGGWYELPDGKKVKGKANALKALESGV</sequence>
<protein>
    <submittedName>
        <fullName evidence="2">Uncharacterized protein</fullName>
    </submittedName>
</protein>
<comment type="caution">
    <text evidence="2">The sequence shown here is derived from an EMBL/GenBank/DDBJ whole genome shotgun (WGS) entry which is preliminary data.</text>
</comment>
<dbReference type="EMBL" id="JACSPV010000019">
    <property type="protein sequence ID" value="MBD8005823.1"/>
    <property type="molecule type" value="Genomic_DNA"/>
</dbReference>
<name>A0ABR8VM97_9BACI</name>
<reference evidence="2 3" key="1">
    <citation type="submission" date="2020-08" db="EMBL/GenBank/DDBJ databases">
        <title>A Genomic Blueprint of the Chicken Gut Microbiome.</title>
        <authorList>
            <person name="Gilroy R."/>
            <person name="Ravi A."/>
            <person name="Getino M."/>
            <person name="Pursley I."/>
            <person name="Horton D.L."/>
            <person name="Alikhan N.-F."/>
            <person name="Baker D."/>
            <person name="Gharbi K."/>
            <person name="Hall N."/>
            <person name="Watson M."/>
            <person name="Adriaenssens E.M."/>
            <person name="Foster-Nyarko E."/>
            <person name="Jarju S."/>
            <person name="Secka A."/>
            <person name="Antonio M."/>
            <person name="Oren A."/>
            <person name="Chaudhuri R."/>
            <person name="La Ragione R.M."/>
            <person name="Hildebrand F."/>
            <person name="Pallen M.J."/>
        </authorList>
    </citation>
    <scope>NUCLEOTIDE SEQUENCE [LARGE SCALE GENOMIC DNA]</scope>
    <source>
        <strain evidence="2 3">Sa1BUA2</strain>
    </source>
</reference>
<feature type="region of interest" description="Disordered" evidence="1">
    <location>
        <begin position="29"/>
        <end position="51"/>
    </location>
</feature>
<proteinExistence type="predicted"/>
<keyword evidence="3" id="KW-1185">Reference proteome</keyword>